<evidence type="ECO:0000259" key="3">
    <source>
        <dbReference type="PROSITE" id="PS50113"/>
    </source>
</evidence>
<dbReference type="InterPro" id="IPR000160">
    <property type="entry name" value="GGDEF_dom"/>
</dbReference>
<dbReference type="FunFam" id="3.20.20.450:FF:000001">
    <property type="entry name" value="Cyclic di-GMP phosphodiesterase yahA"/>
    <property type="match status" value="1"/>
</dbReference>
<dbReference type="PROSITE" id="PS50883">
    <property type="entry name" value="EAL"/>
    <property type="match status" value="1"/>
</dbReference>
<dbReference type="GO" id="GO:0071111">
    <property type="term" value="F:cyclic-guanylate-specific phosphodiesterase activity"/>
    <property type="evidence" value="ECO:0007669"/>
    <property type="project" value="UniProtKB-EC"/>
</dbReference>
<evidence type="ECO:0000256" key="1">
    <source>
        <dbReference type="ARBA" id="ARBA00051114"/>
    </source>
</evidence>
<dbReference type="FunFam" id="3.30.70.270:FF:000001">
    <property type="entry name" value="Diguanylate cyclase domain protein"/>
    <property type="match status" value="1"/>
</dbReference>
<reference evidence="6" key="1">
    <citation type="submission" date="2020-08" db="EMBL/GenBank/DDBJ databases">
        <title>Novel species isolated from subtropical streams in China.</title>
        <authorList>
            <person name="Lu H."/>
        </authorList>
    </citation>
    <scope>NUCLEOTIDE SEQUENCE</scope>
    <source>
        <strain evidence="6">KACC 12607</strain>
    </source>
</reference>
<evidence type="ECO:0000313" key="6">
    <source>
        <dbReference type="EMBL" id="MBC3862156.1"/>
    </source>
</evidence>
<dbReference type="CDD" id="cd01948">
    <property type="entry name" value="EAL"/>
    <property type="match status" value="1"/>
</dbReference>
<dbReference type="RefSeq" id="WP_186912067.1">
    <property type="nucleotide sequence ID" value="NZ_JACOFV010000006.1"/>
</dbReference>
<dbReference type="Pfam" id="PF00990">
    <property type="entry name" value="GGDEF"/>
    <property type="match status" value="1"/>
</dbReference>
<dbReference type="NCBIfam" id="TIGR00254">
    <property type="entry name" value="GGDEF"/>
    <property type="match status" value="1"/>
</dbReference>
<keyword evidence="7" id="KW-1185">Reference proteome</keyword>
<dbReference type="InterPro" id="IPR035919">
    <property type="entry name" value="EAL_sf"/>
</dbReference>
<feature type="domain" description="PAC" evidence="3">
    <location>
        <begin position="320"/>
        <end position="374"/>
    </location>
</feature>
<dbReference type="PANTHER" id="PTHR44757">
    <property type="entry name" value="DIGUANYLATE CYCLASE DGCP"/>
    <property type="match status" value="1"/>
</dbReference>
<feature type="domain" description="PAS" evidence="2">
    <location>
        <begin position="249"/>
        <end position="320"/>
    </location>
</feature>
<dbReference type="PROSITE" id="PS50887">
    <property type="entry name" value="GGDEF"/>
    <property type="match status" value="1"/>
</dbReference>
<name>A0A923HDR4_9BURK</name>
<evidence type="ECO:0000259" key="4">
    <source>
        <dbReference type="PROSITE" id="PS50883"/>
    </source>
</evidence>
<dbReference type="SMART" id="SM00091">
    <property type="entry name" value="PAS"/>
    <property type="match status" value="3"/>
</dbReference>
<dbReference type="PROSITE" id="PS50113">
    <property type="entry name" value="PAC"/>
    <property type="match status" value="1"/>
</dbReference>
<evidence type="ECO:0000313" key="7">
    <source>
        <dbReference type="Proteomes" id="UP000634011"/>
    </source>
</evidence>
<dbReference type="SUPFAM" id="SSF141868">
    <property type="entry name" value="EAL domain-like"/>
    <property type="match status" value="1"/>
</dbReference>
<dbReference type="Proteomes" id="UP000634011">
    <property type="component" value="Unassembled WGS sequence"/>
</dbReference>
<evidence type="ECO:0000259" key="2">
    <source>
        <dbReference type="PROSITE" id="PS50112"/>
    </source>
</evidence>
<dbReference type="GO" id="GO:0071732">
    <property type="term" value="P:cellular response to nitric oxide"/>
    <property type="evidence" value="ECO:0007669"/>
    <property type="project" value="UniProtKB-ARBA"/>
</dbReference>
<dbReference type="CDD" id="cd00130">
    <property type="entry name" value="PAS"/>
    <property type="match status" value="2"/>
</dbReference>
<dbReference type="SMART" id="SM00052">
    <property type="entry name" value="EAL"/>
    <property type="match status" value="1"/>
</dbReference>
<dbReference type="InterPro" id="IPR043128">
    <property type="entry name" value="Rev_trsase/Diguanyl_cyclase"/>
</dbReference>
<protein>
    <submittedName>
        <fullName evidence="6">EAL domain-containing protein</fullName>
    </submittedName>
</protein>
<dbReference type="InterPro" id="IPR029787">
    <property type="entry name" value="Nucleotide_cyclase"/>
</dbReference>
<dbReference type="Pfam" id="PF13426">
    <property type="entry name" value="PAS_9"/>
    <property type="match status" value="1"/>
</dbReference>
<dbReference type="InterPro" id="IPR000700">
    <property type="entry name" value="PAS-assoc_C"/>
</dbReference>
<gene>
    <name evidence="6" type="ORF">H8K32_08615</name>
</gene>
<dbReference type="NCBIfam" id="TIGR00229">
    <property type="entry name" value="sensory_box"/>
    <property type="match status" value="1"/>
</dbReference>
<dbReference type="AlphaFoldDB" id="A0A923HDR4"/>
<dbReference type="Gene3D" id="3.30.70.270">
    <property type="match status" value="1"/>
</dbReference>
<dbReference type="PANTHER" id="PTHR44757:SF2">
    <property type="entry name" value="BIOFILM ARCHITECTURE MAINTENANCE PROTEIN MBAA"/>
    <property type="match status" value="1"/>
</dbReference>
<dbReference type="Pfam" id="PF00563">
    <property type="entry name" value="EAL"/>
    <property type="match status" value="1"/>
</dbReference>
<dbReference type="Gene3D" id="3.30.450.20">
    <property type="entry name" value="PAS domain"/>
    <property type="match status" value="3"/>
</dbReference>
<feature type="domain" description="GGDEF" evidence="5">
    <location>
        <begin position="406"/>
        <end position="538"/>
    </location>
</feature>
<sequence length="811" mass="91572">MKPHQLQPMIEGMLEAIILVDPIQLRILTANRTAHQLLKVEPGSLIGKGIVEIVAAPEDLFFWEDVAGGLSENIYSETLLQCSDKSIVQVERRVSLVKVGMDTSFYVVAIRDHSSQRKIENELEKLIAELRGTLESTADGILVTNLDGGIRSYNHLFSELWGLPDELMTQRDDGAIYAWMDKCMIDADRYTERLGTIGRSPLMEATDILVLRSGKILERVTLPQFARGRPIGRVYSYRDITQKLADEARLQLAAKVFESSTDAIFITDHEQKIITINPSFEKLTSYTEKEMRGKTPRAFFATESNVDLIDQLLHKLEINGSWEGELWNRRKNGHAYLCMITLVKLQDDHGKTINYIGFFKDRTETHAAKQKIEELAFSDALTGLPNRLLLAERIHQAITHASRKDGTFALLFLDLDHFKQINDSLGHPFGDRVLLEVTERLKRCIRQVDTASRLGGDEFVLLLHEADADGAEVCAQRVLEELTAPITLDGMNFTVTSSIGIALYPADGITMDDLIKNADSAMYHVKERGRSDFRFYQRQMNIGLLSRMKLDHAMRQALEKNLFRMHYQPQFDLHTGKIFGVEALIRWNDKDLGEVSPVQFIPIAEESGVIVQIGHWVMQTAIRQAALWNQQGHTLKMGFNVSGLQFQQSNFVELVAAELEANNLSPDCIDLELTESVLIKDIDENLKKLNALAKLGVKLSIDDFGTGYSSLSYLKRFPIHKLKIDRSFVEDLPEDESNAAIVTAIIHLAHALKLQVIAEGVETEQQRSFLSALKCDELQGYLFAPAMSVEEFERHFLQDAHNLACHLRVSS</sequence>
<dbReference type="SMART" id="SM00267">
    <property type="entry name" value="GGDEF"/>
    <property type="match status" value="1"/>
</dbReference>
<dbReference type="SUPFAM" id="SSF55785">
    <property type="entry name" value="PYP-like sensor domain (PAS domain)"/>
    <property type="match status" value="4"/>
</dbReference>
<dbReference type="InterPro" id="IPR000014">
    <property type="entry name" value="PAS"/>
</dbReference>
<evidence type="ECO:0000259" key="5">
    <source>
        <dbReference type="PROSITE" id="PS50887"/>
    </source>
</evidence>
<feature type="domain" description="EAL" evidence="4">
    <location>
        <begin position="547"/>
        <end position="800"/>
    </location>
</feature>
<dbReference type="EMBL" id="JACOFV010000006">
    <property type="protein sequence ID" value="MBC3862156.1"/>
    <property type="molecule type" value="Genomic_DNA"/>
</dbReference>
<dbReference type="Pfam" id="PF13188">
    <property type="entry name" value="PAS_8"/>
    <property type="match status" value="2"/>
</dbReference>
<dbReference type="PROSITE" id="PS50112">
    <property type="entry name" value="PAS"/>
    <property type="match status" value="1"/>
</dbReference>
<comment type="catalytic activity">
    <reaction evidence="1">
        <text>3',3'-c-di-GMP + H2O = 5'-phosphoguanylyl(3'-&gt;5')guanosine + H(+)</text>
        <dbReference type="Rhea" id="RHEA:24902"/>
        <dbReference type="ChEBI" id="CHEBI:15377"/>
        <dbReference type="ChEBI" id="CHEBI:15378"/>
        <dbReference type="ChEBI" id="CHEBI:58754"/>
        <dbReference type="ChEBI" id="CHEBI:58805"/>
        <dbReference type="EC" id="3.1.4.52"/>
    </reaction>
    <physiologicalReaction direction="left-to-right" evidence="1">
        <dbReference type="Rhea" id="RHEA:24903"/>
    </physiologicalReaction>
</comment>
<dbReference type="SUPFAM" id="SSF55073">
    <property type="entry name" value="Nucleotide cyclase"/>
    <property type="match status" value="1"/>
</dbReference>
<dbReference type="CDD" id="cd01949">
    <property type="entry name" value="GGDEF"/>
    <property type="match status" value="1"/>
</dbReference>
<dbReference type="InterPro" id="IPR052155">
    <property type="entry name" value="Biofilm_reg_signaling"/>
</dbReference>
<dbReference type="Gene3D" id="3.20.20.450">
    <property type="entry name" value="EAL domain"/>
    <property type="match status" value="1"/>
</dbReference>
<proteinExistence type="predicted"/>
<dbReference type="InterPro" id="IPR035965">
    <property type="entry name" value="PAS-like_dom_sf"/>
</dbReference>
<comment type="caution">
    <text evidence="6">The sequence shown here is derived from an EMBL/GenBank/DDBJ whole genome shotgun (WGS) entry which is preliminary data.</text>
</comment>
<accession>A0A923HDR4</accession>
<dbReference type="InterPro" id="IPR001633">
    <property type="entry name" value="EAL_dom"/>
</dbReference>
<organism evidence="6 7">
    <name type="scientific">Undibacterium jejuense</name>
    <dbReference type="NCBI Taxonomy" id="1344949"/>
    <lineage>
        <taxon>Bacteria</taxon>
        <taxon>Pseudomonadati</taxon>
        <taxon>Pseudomonadota</taxon>
        <taxon>Betaproteobacteria</taxon>
        <taxon>Burkholderiales</taxon>
        <taxon>Oxalobacteraceae</taxon>
        <taxon>Undibacterium</taxon>
    </lineage>
</organism>